<evidence type="ECO:0000313" key="2">
    <source>
        <dbReference type="EMBL" id="EDL80667.1"/>
    </source>
</evidence>
<organism evidence="2 3">
    <name type="scientific">Rattus norvegicus</name>
    <name type="common">Rat</name>
    <dbReference type="NCBI Taxonomy" id="10116"/>
    <lineage>
        <taxon>Eukaryota</taxon>
        <taxon>Metazoa</taxon>
        <taxon>Chordata</taxon>
        <taxon>Craniata</taxon>
        <taxon>Vertebrata</taxon>
        <taxon>Euteleostomi</taxon>
        <taxon>Mammalia</taxon>
        <taxon>Eutheria</taxon>
        <taxon>Euarchontoglires</taxon>
        <taxon>Glires</taxon>
        <taxon>Rodentia</taxon>
        <taxon>Myomorpha</taxon>
        <taxon>Muroidea</taxon>
        <taxon>Muridae</taxon>
        <taxon>Murinae</taxon>
        <taxon>Rattus</taxon>
    </lineage>
</organism>
<reference evidence="3" key="1">
    <citation type="submission" date="2005-09" db="EMBL/GenBank/DDBJ databases">
        <authorList>
            <person name="Mural R.J."/>
            <person name="Li P.W."/>
            <person name="Adams M.D."/>
            <person name="Amanatides P.G."/>
            <person name="Baden-Tillson H."/>
            <person name="Barnstead M."/>
            <person name="Chin S.H."/>
            <person name="Dew I."/>
            <person name="Evans C.A."/>
            <person name="Ferriera S."/>
            <person name="Flanigan M."/>
            <person name="Fosler C."/>
            <person name="Glodek A."/>
            <person name="Gu Z."/>
            <person name="Holt R.A."/>
            <person name="Jennings D."/>
            <person name="Kraft C.L."/>
            <person name="Lu F."/>
            <person name="Nguyen T."/>
            <person name="Nusskern D.R."/>
            <person name="Pfannkoch C.M."/>
            <person name="Sitter C."/>
            <person name="Sutton G.G."/>
            <person name="Venter J.C."/>
            <person name="Wang Z."/>
            <person name="Woodage T."/>
            <person name="Zheng X.H."/>
            <person name="Zhong F."/>
        </authorList>
    </citation>
    <scope>NUCLEOTIDE SEQUENCE [LARGE SCALE GENOMIC DNA]</scope>
    <source>
        <strain>BN</strain>
        <strain evidence="3">Sprague-Dawley</strain>
    </source>
</reference>
<name>A6ISW6_RAT</name>
<feature type="region of interest" description="Disordered" evidence="1">
    <location>
        <begin position="1"/>
        <end position="26"/>
    </location>
</feature>
<protein>
    <submittedName>
        <fullName evidence="2">RCG31157</fullName>
    </submittedName>
</protein>
<accession>A6ISW6</accession>
<gene>
    <name evidence="2" type="ORF">rCG_31157</name>
</gene>
<dbReference type="EMBL" id="CH473968">
    <property type="protein sequence ID" value="EDL80667.1"/>
    <property type="molecule type" value="Genomic_DNA"/>
</dbReference>
<evidence type="ECO:0000313" key="3">
    <source>
        <dbReference type="Proteomes" id="UP000234681"/>
    </source>
</evidence>
<dbReference type="AlphaFoldDB" id="A6ISW6"/>
<feature type="compositionally biased region" description="Polar residues" evidence="1">
    <location>
        <begin position="1"/>
        <end position="13"/>
    </location>
</feature>
<proteinExistence type="predicted"/>
<evidence type="ECO:0000256" key="1">
    <source>
        <dbReference type="SAM" id="MobiDB-lite"/>
    </source>
</evidence>
<dbReference type="Proteomes" id="UP000234681">
    <property type="component" value="Chromosome 5"/>
</dbReference>
<sequence>MSDSPVPSSTVTGLQGVLPPLDFYKP</sequence>